<dbReference type="GO" id="GO:0032259">
    <property type="term" value="P:methylation"/>
    <property type="evidence" value="ECO:0007669"/>
    <property type="project" value="UniProtKB-KW"/>
</dbReference>
<dbReference type="CDD" id="cd02440">
    <property type="entry name" value="AdoMet_MTases"/>
    <property type="match status" value="1"/>
</dbReference>
<dbReference type="GO" id="GO:0005737">
    <property type="term" value="C:cytoplasm"/>
    <property type="evidence" value="ECO:0007669"/>
    <property type="project" value="UniProtKB-SubCell"/>
</dbReference>
<comment type="similarity">
    <text evidence="2">Belongs to the methyltransferase superfamily. L-isoaspartyl/D-aspartyl protein methyltransferase family.</text>
</comment>
<dbReference type="InterPro" id="IPR029063">
    <property type="entry name" value="SAM-dependent_MTases_sf"/>
</dbReference>
<keyword evidence="7" id="KW-0949">S-adenosyl-L-methionine</keyword>
<protein>
    <recommendedName>
        <fullName evidence="3">protein-L-isoaspartate(D-aspartate) O-methyltransferase</fullName>
        <ecNumber evidence="3">2.1.1.77</ecNumber>
    </recommendedName>
</protein>
<dbReference type="GO" id="GO:0004719">
    <property type="term" value="F:protein-L-isoaspartate (D-aspartate) O-methyltransferase activity"/>
    <property type="evidence" value="ECO:0007669"/>
    <property type="project" value="UniProtKB-EC"/>
</dbReference>
<dbReference type="SUPFAM" id="SSF53335">
    <property type="entry name" value="S-adenosyl-L-methionine-dependent methyltransferases"/>
    <property type="match status" value="1"/>
</dbReference>
<evidence type="ECO:0000256" key="5">
    <source>
        <dbReference type="ARBA" id="ARBA00022603"/>
    </source>
</evidence>
<sequence>MAWRCSARSNAALVSNLVDGGLIRSANVIAAMQATDRGDYCPNLPYADAPQDIGSGQTISAPHMHAVALEIAHDLRPGARVLDVGCGSGYLSACLARLVGPSGGSVLGLDCVPSLIDQARLNVAKHDGDLLESNVLRLRVGDGWAGAADAAPFDYIHVGAAASHVPIALLHQLQPNGGLLVVPVGGRYDEQRLLHIVRQGDDYRQTALMSVRYVPLIATTPP</sequence>
<dbReference type="EMBL" id="JNBR01000456">
    <property type="protein sequence ID" value="OQR92492.1"/>
    <property type="molecule type" value="Genomic_DNA"/>
</dbReference>
<dbReference type="PANTHER" id="PTHR11579:SF0">
    <property type="entry name" value="PROTEIN-L-ISOASPARTATE(D-ASPARTATE) O-METHYLTRANSFERASE"/>
    <property type="match status" value="1"/>
</dbReference>
<dbReference type="Gene3D" id="3.40.50.150">
    <property type="entry name" value="Vaccinia Virus protein VP39"/>
    <property type="match status" value="1"/>
</dbReference>
<dbReference type="InterPro" id="IPR000682">
    <property type="entry name" value="PCMT"/>
</dbReference>
<reference evidence="8 9" key="1">
    <citation type="journal article" date="2014" name="Genome Biol. Evol.">
        <title>The secreted proteins of Achlya hypogyna and Thraustotheca clavata identify the ancestral oomycete secretome and reveal gene acquisitions by horizontal gene transfer.</title>
        <authorList>
            <person name="Misner I."/>
            <person name="Blouin N."/>
            <person name="Leonard G."/>
            <person name="Richards T.A."/>
            <person name="Lane C.E."/>
        </authorList>
    </citation>
    <scope>NUCLEOTIDE SEQUENCE [LARGE SCALE GENOMIC DNA]</scope>
    <source>
        <strain evidence="8 9">ATCC 48635</strain>
    </source>
</reference>
<proteinExistence type="inferred from homology"/>
<keyword evidence="6 8" id="KW-0808">Transferase</keyword>
<evidence type="ECO:0000256" key="4">
    <source>
        <dbReference type="ARBA" id="ARBA00022490"/>
    </source>
</evidence>
<keyword evidence="5 8" id="KW-0489">Methyltransferase</keyword>
<evidence type="ECO:0000256" key="6">
    <source>
        <dbReference type="ARBA" id="ARBA00022679"/>
    </source>
</evidence>
<evidence type="ECO:0000313" key="8">
    <source>
        <dbReference type="EMBL" id="OQR92492.1"/>
    </source>
</evidence>
<gene>
    <name evidence="8" type="ORF">ACHHYP_03645</name>
</gene>
<comment type="subcellular location">
    <subcellularLocation>
        <location evidence="1">Cytoplasm</location>
    </subcellularLocation>
</comment>
<dbReference type="NCBIfam" id="TIGR00080">
    <property type="entry name" value="pimt"/>
    <property type="match status" value="1"/>
</dbReference>
<dbReference type="AlphaFoldDB" id="A0A1V9Z3L6"/>
<comment type="caution">
    <text evidence="8">The sequence shown here is derived from an EMBL/GenBank/DDBJ whole genome shotgun (WGS) entry which is preliminary data.</text>
</comment>
<evidence type="ECO:0000256" key="7">
    <source>
        <dbReference type="ARBA" id="ARBA00022691"/>
    </source>
</evidence>
<dbReference type="Pfam" id="PF01135">
    <property type="entry name" value="PCMT"/>
    <property type="match status" value="1"/>
</dbReference>
<keyword evidence="4" id="KW-0963">Cytoplasm</keyword>
<evidence type="ECO:0000256" key="2">
    <source>
        <dbReference type="ARBA" id="ARBA00005369"/>
    </source>
</evidence>
<evidence type="ECO:0000256" key="1">
    <source>
        <dbReference type="ARBA" id="ARBA00004496"/>
    </source>
</evidence>
<accession>A0A1V9Z3L6</accession>
<organism evidence="8 9">
    <name type="scientific">Achlya hypogyna</name>
    <name type="common">Oomycete</name>
    <name type="synonym">Protoachlya hypogyna</name>
    <dbReference type="NCBI Taxonomy" id="1202772"/>
    <lineage>
        <taxon>Eukaryota</taxon>
        <taxon>Sar</taxon>
        <taxon>Stramenopiles</taxon>
        <taxon>Oomycota</taxon>
        <taxon>Saprolegniomycetes</taxon>
        <taxon>Saprolegniales</taxon>
        <taxon>Achlyaceae</taxon>
        <taxon>Achlya</taxon>
    </lineage>
</organism>
<evidence type="ECO:0000256" key="3">
    <source>
        <dbReference type="ARBA" id="ARBA00011890"/>
    </source>
</evidence>
<evidence type="ECO:0000313" key="9">
    <source>
        <dbReference type="Proteomes" id="UP000243579"/>
    </source>
</evidence>
<dbReference type="PANTHER" id="PTHR11579">
    <property type="entry name" value="PROTEIN-L-ISOASPARTATE O-METHYLTRANSFERASE"/>
    <property type="match status" value="1"/>
</dbReference>
<dbReference type="OrthoDB" id="73890at2759"/>
<dbReference type="EC" id="2.1.1.77" evidence="3"/>
<name>A0A1V9Z3L6_ACHHY</name>
<dbReference type="Proteomes" id="UP000243579">
    <property type="component" value="Unassembled WGS sequence"/>
</dbReference>
<keyword evidence="9" id="KW-1185">Reference proteome</keyword>